<evidence type="ECO:0000256" key="1">
    <source>
        <dbReference type="ARBA" id="ARBA00022679"/>
    </source>
</evidence>
<sequence>MTQPQPVGPLQDLKVVEICSTIAGPACARLLADFGAEVTKVEPLQGDGARQMGFHVEDVSLYAASLMRGKRSVALDLKTPQGRDIALELIRRADILVENNRPGVMERLGLGYDTLAALNPRLIMVRISGYGQDGPYSDRPGYGAICEAFGGVRHMTGDPDRPPARVALATTDYLTAVYAAMGALVAVHERQRSGLGQVVDAALYETAFSQMESYVPTYEKTGFVPARVGPNLPTMAPNSLYPTGDGGWILIAANSDAVYGRLVALMQMPELLSDARFATIKARGIAANMKALDAHIGEWTSRHEGAALELLLRGAGVPTSRIYTIADIYQDPHYAARQMLLQVPHPKLGHTTQIGVVPRLSRTPGVVRHTGPDTGADTRRVLAELGLDDARIDQLMDRGTVAEPTR</sequence>
<dbReference type="InterPro" id="IPR050483">
    <property type="entry name" value="CoA-transferase_III_domain"/>
</dbReference>
<dbReference type="Proteomes" id="UP000288178">
    <property type="component" value="Unassembled WGS sequence"/>
</dbReference>
<dbReference type="PANTHER" id="PTHR48207:SF3">
    <property type="entry name" value="SUCCINATE--HYDROXYMETHYLGLUTARATE COA-TRANSFERASE"/>
    <property type="match status" value="1"/>
</dbReference>
<dbReference type="InterPro" id="IPR023606">
    <property type="entry name" value="CoA-Trfase_III_dom_1_sf"/>
</dbReference>
<dbReference type="GO" id="GO:0008410">
    <property type="term" value="F:CoA-transferase activity"/>
    <property type="evidence" value="ECO:0007669"/>
    <property type="project" value="TreeGrafter"/>
</dbReference>
<accession>A0A437K298</accession>
<proteinExistence type="predicted"/>
<keyword evidence="3" id="KW-1185">Reference proteome</keyword>
<gene>
    <name evidence="2" type="ORF">ENE75_06045</name>
</gene>
<evidence type="ECO:0000313" key="3">
    <source>
        <dbReference type="Proteomes" id="UP000288178"/>
    </source>
</evidence>
<dbReference type="Gene3D" id="3.40.50.10540">
    <property type="entry name" value="Crotonobetainyl-coa:carnitine coa-transferase, domain 1"/>
    <property type="match status" value="1"/>
</dbReference>
<comment type="caution">
    <text evidence="2">The sequence shown here is derived from an EMBL/GenBank/DDBJ whole genome shotgun (WGS) entry which is preliminary data.</text>
</comment>
<organism evidence="2 3">
    <name type="scientific">Rubrivivax albus</name>
    <dbReference type="NCBI Taxonomy" id="2499835"/>
    <lineage>
        <taxon>Bacteria</taxon>
        <taxon>Pseudomonadati</taxon>
        <taxon>Pseudomonadota</taxon>
        <taxon>Betaproteobacteria</taxon>
        <taxon>Burkholderiales</taxon>
        <taxon>Sphaerotilaceae</taxon>
        <taxon>Rubrivivax</taxon>
    </lineage>
</organism>
<dbReference type="OrthoDB" id="5294844at2"/>
<evidence type="ECO:0000313" key="2">
    <source>
        <dbReference type="EMBL" id="RVT54405.1"/>
    </source>
</evidence>
<reference evidence="2 3" key="1">
    <citation type="submission" date="2019-01" db="EMBL/GenBank/DDBJ databases">
        <authorList>
            <person name="Chen W.-M."/>
        </authorList>
    </citation>
    <scope>NUCLEOTIDE SEQUENCE [LARGE SCALE GENOMIC DNA]</scope>
    <source>
        <strain evidence="2 3">ICH-3</strain>
    </source>
</reference>
<name>A0A437K298_9BURK</name>
<dbReference type="EMBL" id="SACT01000001">
    <property type="protein sequence ID" value="RVT54405.1"/>
    <property type="molecule type" value="Genomic_DNA"/>
</dbReference>
<dbReference type="InterPro" id="IPR044855">
    <property type="entry name" value="CoA-Trfase_III_dom3_sf"/>
</dbReference>
<dbReference type="InterPro" id="IPR003673">
    <property type="entry name" value="CoA-Trfase_fam_III"/>
</dbReference>
<dbReference type="Gene3D" id="3.30.1540.10">
    <property type="entry name" value="formyl-coa transferase, domain 3"/>
    <property type="match status" value="1"/>
</dbReference>
<dbReference type="Pfam" id="PF02515">
    <property type="entry name" value="CoA_transf_3"/>
    <property type="match status" value="1"/>
</dbReference>
<protein>
    <submittedName>
        <fullName evidence="2">CoA transferase</fullName>
    </submittedName>
</protein>
<dbReference type="AlphaFoldDB" id="A0A437K298"/>
<keyword evidence="1 2" id="KW-0808">Transferase</keyword>
<dbReference type="PANTHER" id="PTHR48207">
    <property type="entry name" value="SUCCINATE--HYDROXYMETHYLGLUTARATE COA-TRANSFERASE"/>
    <property type="match status" value="1"/>
</dbReference>
<dbReference type="SUPFAM" id="SSF89796">
    <property type="entry name" value="CoA-transferase family III (CaiB/BaiF)"/>
    <property type="match status" value="1"/>
</dbReference>